<evidence type="ECO:0000256" key="10">
    <source>
        <dbReference type="ARBA" id="ARBA00023277"/>
    </source>
</evidence>
<evidence type="ECO:0000313" key="16">
    <source>
        <dbReference type="Proteomes" id="UP000030152"/>
    </source>
</evidence>
<evidence type="ECO:0000256" key="7">
    <source>
        <dbReference type="ARBA" id="ARBA00022553"/>
    </source>
</evidence>
<dbReference type="InterPro" id="IPR015443">
    <property type="entry name" value="Aldose_1-epimerase"/>
</dbReference>
<evidence type="ECO:0000256" key="13">
    <source>
        <dbReference type="PIRSR" id="PIRSR005096-2"/>
    </source>
</evidence>
<dbReference type="GO" id="GO:0004034">
    <property type="term" value="F:aldose 1-epimerase activity"/>
    <property type="evidence" value="ECO:0007669"/>
    <property type="project" value="UniProtKB-EC"/>
</dbReference>
<comment type="subunit">
    <text evidence="5">Monomer.</text>
</comment>
<keyword evidence="10 11" id="KW-0119">Carbohydrate metabolism</keyword>
<dbReference type="SUPFAM" id="SSF74650">
    <property type="entry name" value="Galactose mutarotase-like"/>
    <property type="match status" value="1"/>
</dbReference>
<feature type="binding site" evidence="14">
    <location>
        <begin position="220"/>
        <end position="222"/>
    </location>
    <ligand>
        <name>beta-D-galactose</name>
        <dbReference type="ChEBI" id="CHEBI:27667"/>
    </ligand>
</feature>
<comment type="catalytic activity">
    <reaction evidence="11">
        <text>alpha-D-glucose = beta-D-glucose</text>
        <dbReference type="Rhea" id="RHEA:10264"/>
        <dbReference type="ChEBI" id="CHEBI:15903"/>
        <dbReference type="ChEBI" id="CHEBI:17925"/>
        <dbReference type="EC" id="5.1.3.3"/>
    </reaction>
</comment>
<feature type="active site" description="Proton donor" evidence="12">
    <location>
        <position position="220"/>
    </location>
</feature>
<dbReference type="PANTHER" id="PTHR10091:SF0">
    <property type="entry name" value="GALACTOSE MUTAROTASE"/>
    <property type="match status" value="1"/>
</dbReference>
<gene>
    <name evidence="15" type="ORF">Q765_11630</name>
</gene>
<dbReference type="Gene3D" id="2.70.98.10">
    <property type="match status" value="1"/>
</dbReference>
<accession>A0A0A2M3R8</accession>
<keyword evidence="7" id="KW-0597">Phosphoprotein</keyword>
<dbReference type="GO" id="GO:0006006">
    <property type="term" value="P:glucose metabolic process"/>
    <property type="evidence" value="ECO:0007669"/>
    <property type="project" value="TreeGrafter"/>
</dbReference>
<keyword evidence="6" id="KW-0963">Cytoplasm</keyword>
<evidence type="ECO:0000256" key="8">
    <source>
        <dbReference type="ARBA" id="ARBA00022837"/>
    </source>
</evidence>
<evidence type="ECO:0000256" key="9">
    <source>
        <dbReference type="ARBA" id="ARBA00023235"/>
    </source>
</evidence>
<comment type="cofactor">
    <cofactor evidence="1">
        <name>Ca(2+)</name>
        <dbReference type="ChEBI" id="CHEBI:29108"/>
    </cofactor>
</comment>
<dbReference type="InterPro" id="IPR047215">
    <property type="entry name" value="Galactose_mutarotase-like"/>
</dbReference>
<evidence type="ECO:0000256" key="6">
    <source>
        <dbReference type="ARBA" id="ARBA00022490"/>
    </source>
</evidence>
<dbReference type="PROSITE" id="PS51257">
    <property type="entry name" value="PROKAR_LIPOPROTEIN"/>
    <property type="match status" value="1"/>
</dbReference>
<evidence type="ECO:0000256" key="5">
    <source>
        <dbReference type="ARBA" id="ARBA00011245"/>
    </source>
</evidence>
<keyword evidence="9 11" id="KW-0413">Isomerase</keyword>
<dbReference type="STRING" id="1121895.GCA_000378485_00689"/>
<feature type="binding site" evidence="13">
    <location>
        <position position="292"/>
    </location>
    <ligand>
        <name>beta-D-galactose</name>
        <dbReference type="ChEBI" id="CHEBI:27667"/>
    </ligand>
</feature>
<evidence type="ECO:0000256" key="12">
    <source>
        <dbReference type="PIRSR" id="PIRSR005096-1"/>
    </source>
</evidence>
<name>A0A0A2M3R8_9FLAO</name>
<evidence type="ECO:0000256" key="1">
    <source>
        <dbReference type="ARBA" id="ARBA00001913"/>
    </source>
</evidence>
<dbReference type="Proteomes" id="UP000030152">
    <property type="component" value="Unassembled WGS sequence"/>
</dbReference>
<dbReference type="FunFam" id="2.70.98.10:FF:000003">
    <property type="entry name" value="Aldose 1-epimerase"/>
    <property type="match status" value="1"/>
</dbReference>
<dbReference type="CDD" id="cd09019">
    <property type="entry name" value="galactose_mutarotase_like"/>
    <property type="match status" value="1"/>
</dbReference>
<keyword evidence="16" id="KW-1185">Reference proteome</keyword>
<dbReference type="Pfam" id="PF01263">
    <property type="entry name" value="Aldose_epim"/>
    <property type="match status" value="1"/>
</dbReference>
<dbReference type="EC" id="5.1.3.3" evidence="11"/>
<comment type="similarity">
    <text evidence="4 11">Belongs to the aldose epimerase family.</text>
</comment>
<protein>
    <recommendedName>
        <fullName evidence="11">Aldose 1-epimerase</fullName>
        <ecNumber evidence="11">5.1.3.3</ecNumber>
    </recommendedName>
</protein>
<comment type="caution">
    <text evidence="15">The sequence shown here is derived from an EMBL/GenBank/DDBJ whole genome shotgun (WGS) entry which is preliminary data.</text>
</comment>
<evidence type="ECO:0000256" key="2">
    <source>
        <dbReference type="ARBA" id="ARBA00004496"/>
    </source>
</evidence>
<dbReference type="GO" id="GO:0030246">
    <property type="term" value="F:carbohydrate binding"/>
    <property type="evidence" value="ECO:0007669"/>
    <property type="project" value="InterPro"/>
</dbReference>
<proteinExistence type="inferred from homology"/>
<evidence type="ECO:0000256" key="3">
    <source>
        <dbReference type="ARBA" id="ARBA00005028"/>
    </source>
</evidence>
<dbReference type="PIRSF" id="PIRSF005096">
    <property type="entry name" value="GALM"/>
    <property type="match status" value="1"/>
</dbReference>
<dbReference type="NCBIfam" id="NF008277">
    <property type="entry name" value="PRK11055.1"/>
    <property type="match status" value="1"/>
</dbReference>
<evidence type="ECO:0000256" key="11">
    <source>
        <dbReference type="PIRNR" id="PIRNR005096"/>
    </source>
</evidence>
<dbReference type="GO" id="GO:0033499">
    <property type="term" value="P:galactose catabolic process via UDP-galactose, Leloir pathway"/>
    <property type="evidence" value="ECO:0007669"/>
    <property type="project" value="TreeGrafter"/>
</dbReference>
<dbReference type="EMBL" id="JRLX01000011">
    <property type="protein sequence ID" value="KGO86226.1"/>
    <property type="molecule type" value="Genomic_DNA"/>
</dbReference>
<evidence type="ECO:0000313" key="15">
    <source>
        <dbReference type="EMBL" id="KGO86226.1"/>
    </source>
</evidence>
<dbReference type="InterPro" id="IPR008183">
    <property type="entry name" value="Aldose_1/G6P_1-epimerase"/>
</dbReference>
<dbReference type="RefSeq" id="WP_026299864.1">
    <property type="nucleotide sequence ID" value="NZ_JRLX01000011.1"/>
</dbReference>
<dbReference type="AlphaFoldDB" id="A0A0A2M3R8"/>
<dbReference type="eggNOG" id="COG2017">
    <property type="taxonomic scope" value="Bacteria"/>
</dbReference>
<comment type="pathway">
    <text evidence="3 11">Carbohydrate metabolism; hexose metabolism.</text>
</comment>
<dbReference type="GO" id="GO:0005737">
    <property type="term" value="C:cytoplasm"/>
    <property type="evidence" value="ECO:0007669"/>
    <property type="project" value="UniProtKB-SubCell"/>
</dbReference>
<dbReference type="PANTHER" id="PTHR10091">
    <property type="entry name" value="ALDOSE-1-EPIMERASE"/>
    <property type="match status" value="1"/>
</dbReference>
<reference evidence="15 16" key="1">
    <citation type="submission" date="2013-09" db="EMBL/GenBank/DDBJ databases">
        <authorList>
            <person name="Zeng Z."/>
            <person name="Chen C."/>
        </authorList>
    </citation>
    <scope>NUCLEOTIDE SEQUENCE [LARGE SCALE GENOMIC DNA]</scope>
    <source>
        <strain evidence="15 16">WB 3.3-2</strain>
    </source>
</reference>
<evidence type="ECO:0000256" key="4">
    <source>
        <dbReference type="ARBA" id="ARBA00006206"/>
    </source>
</evidence>
<feature type="active site" description="Proton acceptor" evidence="12">
    <location>
        <position position="357"/>
    </location>
</feature>
<organism evidence="15 16">
    <name type="scientific">Flavobacterium rivuli WB 3.3-2 = DSM 21788</name>
    <dbReference type="NCBI Taxonomy" id="1121895"/>
    <lineage>
        <taxon>Bacteria</taxon>
        <taxon>Pseudomonadati</taxon>
        <taxon>Bacteroidota</taxon>
        <taxon>Flavobacteriia</taxon>
        <taxon>Flavobacteriales</taxon>
        <taxon>Flavobacteriaceae</taxon>
        <taxon>Flavobacterium</taxon>
    </lineage>
</organism>
<dbReference type="OrthoDB" id="9779408at2"/>
<dbReference type="InterPro" id="IPR014718">
    <property type="entry name" value="GH-type_carb-bd"/>
</dbReference>
<evidence type="ECO:0000256" key="14">
    <source>
        <dbReference type="PIRSR" id="PIRSR005096-3"/>
    </source>
</evidence>
<sequence length="392" mass="42805">MNTVKMGVCLLLTGSMLVGCKEEKKEETTMPEQTEQVAAAKGGITKADYGTTPEGVKIGEYTLTNAKGMKVNVITLGGIITSLTAPNKDGKYEDVVLGYKNKDEYFKGNPYFFGAVIGRYGNRIAKGKFTLDGKAYQLPVNDGPNSLHGGKGFDKRVWTAEEVAGANPTLKLSYTAKDGEEGYPGNLKTVVTYVLTDDNALEISYEAETDKKTVINLTQHSYFNLSGDFSKLITDHVLEIKADKFLPVDATLIPTGELKAVAGTPFDFTTAKEIGKDINATDDQLKKGGGYDHCWVFTDSSNKLKEVASVYHKASGRYMQVYTDQPAVQFYSGNFIDGTKASKTGGNYEKRSGLCLETQHYPDAPNQPKFPSTVLSPGEKYTTKTTYKFSVK</sequence>
<comment type="subcellular location">
    <subcellularLocation>
        <location evidence="2">Cytoplasm</location>
    </subcellularLocation>
</comment>
<dbReference type="InterPro" id="IPR011013">
    <property type="entry name" value="Gal_mutarotase_sf_dom"/>
</dbReference>
<feature type="binding site" evidence="14">
    <location>
        <begin position="122"/>
        <end position="123"/>
    </location>
    <ligand>
        <name>beta-D-galactose</name>
        <dbReference type="ChEBI" id="CHEBI:27667"/>
    </ligand>
</feature>
<dbReference type="UniPathway" id="UPA00242"/>
<keyword evidence="8" id="KW-0106">Calcium</keyword>